<evidence type="ECO:0000313" key="4">
    <source>
        <dbReference type="EMBL" id="KPJ05651.1"/>
    </source>
</evidence>
<keyword evidence="1" id="KW-0436">Ligase</keyword>
<sequence length="185" mass="21846">MNHFPGTFHIGRKDRLWRNLQKLVSKYGMNEFGIMPKTYVLPHDMKILKHDWEKHAANNEKWIIKPPASARGTGIKVVSRWTQIPKKRPVVVQRYVSKPYLINGNKFDMRLYVLVTSIHPLRIYLYKDGLARFASVKYNDELASLNDRYMHLTNYSINRLSKTTRLMKTSPHAKDINGNKYFSYF</sequence>
<dbReference type="Gene3D" id="3.30.470.20">
    <property type="entry name" value="ATP-grasp fold, B domain"/>
    <property type="match status" value="1"/>
</dbReference>
<dbReference type="EMBL" id="KQ458630">
    <property type="protein sequence ID" value="KPJ05651.1"/>
    <property type="molecule type" value="Genomic_DNA"/>
</dbReference>
<evidence type="ECO:0000256" key="2">
    <source>
        <dbReference type="ARBA" id="ARBA00022741"/>
    </source>
</evidence>
<dbReference type="GO" id="GO:0000226">
    <property type="term" value="P:microtubule cytoskeleton organization"/>
    <property type="evidence" value="ECO:0007669"/>
    <property type="project" value="TreeGrafter"/>
</dbReference>
<dbReference type="Pfam" id="PF03133">
    <property type="entry name" value="TTL"/>
    <property type="match status" value="1"/>
</dbReference>
<dbReference type="SUPFAM" id="SSF56059">
    <property type="entry name" value="Glutathione synthetase ATP-binding domain-like"/>
    <property type="match status" value="1"/>
</dbReference>
<evidence type="ECO:0000313" key="5">
    <source>
        <dbReference type="Proteomes" id="UP000053268"/>
    </source>
</evidence>
<keyword evidence="3" id="KW-0067">ATP-binding</keyword>
<protein>
    <submittedName>
        <fullName evidence="4">Tubulin polyglutamylase TTLL4</fullName>
    </submittedName>
</protein>
<dbReference type="GO" id="GO:0036064">
    <property type="term" value="C:ciliary basal body"/>
    <property type="evidence" value="ECO:0007669"/>
    <property type="project" value="TreeGrafter"/>
</dbReference>
<keyword evidence="5" id="KW-1185">Reference proteome</keyword>
<dbReference type="PROSITE" id="PS51221">
    <property type="entry name" value="TTL"/>
    <property type="match status" value="1"/>
</dbReference>
<dbReference type="GO" id="GO:0015631">
    <property type="term" value="F:tubulin binding"/>
    <property type="evidence" value="ECO:0007669"/>
    <property type="project" value="TreeGrafter"/>
</dbReference>
<evidence type="ECO:0000256" key="3">
    <source>
        <dbReference type="ARBA" id="ARBA00022840"/>
    </source>
</evidence>
<dbReference type="AlphaFoldDB" id="A0A0N1INE9"/>
<name>A0A0N1INE9_PAPXU</name>
<organism evidence="4 5">
    <name type="scientific">Papilio xuthus</name>
    <name type="common">Asian swallowtail butterfly</name>
    <dbReference type="NCBI Taxonomy" id="66420"/>
    <lineage>
        <taxon>Eukaryota</taxon>
        <taxon>Metazoa</taxon>
        <taxon>Ecdysozoa</taxon>
        <taxon>Arthropoda</taxon>
        <taxon>Hexapoda</taxon>
        <taxon>Insecta</taxon>
        <taxon>Pterygota</taxon>
        <taxon>Neoptera</taxon>
        <taxon>Endopterygota</taxon>
        <taxon>Lepidoptera</taxon>
        <taxon>Glossata</taxon>
        <taxon>Ditrysia</taxon>
        <taxon>Papilionoidea</taxon>
        <taxon>Papilionidae</taxon>
        <taxon>Papilioninae</taxon>
        <taxon>Papilio</taxon>
    </lineage>
</organism>
<gene>
    <name evidence="4" type="ORF">RR46_00635</name>
</gene>
<evidence type="ECO:0000256" key="1">
    <source>
        <dbReference type="ARBA" id="ARBA00022598"/>
    </source>
</evidence>
<dbReference type="InterPro" id="IPR004344">
    <property type="entry name" value="TTL/TTLL_fam"/>
</dbReference>
<dbReference type="STRING" id="66420.A0A0N1INE9"/>
<dbReference type="PANTHER" id="PTHR12241">
    <property type="entry name" value="TUBULIN POLYGLUTAMYLASE"/>
    <property type="match status" value="1"/>
</dbReference>
<dbReference type="GO" id="GO:0070740">
    <property type="term" value="F:tubulin-glutamic acid ligase activity"/>
    <property type="evidence" value="ECO:0007669"/>
    <property type="project" value="TreeGrafter"/>
</dbReference>
<dbReference type="PANTHER" id="PTHR12241:SF162">
    <property type="entry name" value="TUBULIN MONOGLUTAMYLASE TTLL4"/>
    <property type="match status" value="1"/>
</dbReference>
<reference evidence="4 5" key="1">
    <citation type="journal article" date="2015" name="Nat. Commun.">
        <title>Outbred genome sequencing and CRISPR/Cas9 gene editing in butterflies.</title>
        <authorList>
            <person name="Li X."/>
            <person name="Fan D."/>
            <person name="Zhang W."/>
            <person name="Liu G."/>
            <person name="Zhang L."/>
            <person name="Zhao L."/>
            <person name="Fang X."/>
            <person name="Chen L."/>
            <person name="Dong Y."/>
            <person name="Chen Y."/>
            <person name="Ding Y."/>
            <person name="Zhao R."/>
            <person name="Feng M."/>
            <person name="Zhu Y."/>
            <person name="Feng Y."/>
            <person name="Jiang X."/>
            <person name="Zhu D."/>
            <person name="Xiang H."/>
            <person name="Feng X."/>
            <person name="Li S."/>
            <person name="Wang J."/>
            <person name="Zhang G."/>
            <person name="Kronforst M.R."/>
            <person name="Wang W."/>
        </authorList>
    </citation>
    <scope>NUCLEOTIDE SEQUENCE [LARGE SCALE GENOMIC DNA]</scope>
    <source>
        <strain evidence="4">Ya'a_city_454_Px</strain>
        <tissue evidence="4">Whole body</tissue>
    </source>
</reference>
<dbReference type="Proteomes" id="UP000053268">
    <property type="component" value="Unassembled WGS sequence"/>
</dbReference>
<dbReference type="GO" id="GO:0005524">
    <property type="term" value="F:ATP binding"/>
    <property type="evidence" value="ECO:0007669"/>
    <property type="project" value="UniProtKB-KW"/>
</dbReference>
<accession>A0A0N1INE9</accession>
<keyword evidence="2" id="KW-0547">Nucleotide-binding</keyword>
<proteinExistence type="predicted"/>